<comment type="similarity">
    <text evidence="5">Belongs to the thioesterase PaaI family.</text>
</comment>
<feature type="non-terminal residue" evidence="20">
    <location>
        <position position="135"/>
    </location>
</feature>
<evidence type="ECO:0000256" key="11">
    <source>
        <dbReference type="ARBA" id="ARBA00023212"/>
    </source>
</evidence>
<dbReference type="PANTHER" id="PTHR21660:SF1">
    <property type="entry name" value="ACYL-COENZYME A THIOESTERASE 13"/>
    <property type="match status" value="1"/>
</dbReference>
<keyword evidence="7" id="KW-0378">Hydrolase</keyword>
<evidence type="ECO:0000313" key="20">
    <source>
        <dbReference type="EMBL" id="ORY69258.1"/>
    </source>
</evidence>
<evidence type="ECO:0000256" key="16">
    <source>
        <dbReference type="ARBA" id="ARBA00067273"/>
    </source>
</evidence>
<evidence type="ECO:0000256" key="3">
    <source>
        <dbReference type="ARBA" id="ARBA00004186"/>
    </source>
</evidence>
<evidence type="ECO:0000259" key="19">
    <source>
        <dbReference type="Pfam" id="PF03061"/>
    </source>
</evidence>
<dbReference type="EMBL" id="MCOG01000045">
    <property type="protein sequence ID" value="ORY69258.1"/>
    <property type="molecule type" value="Genomic_DNA"/>
</dbReference>
<dbReference type="Gene3D" id="3.10.129.10">
    <property type="entry name" value="Hotdog Thioesterase"/>
    <property type="match status" value="1"/>
</dbReference>
<evidence type="ECO:0000256" key="1">
    <source>
        <dbReference type="ARBA" id="ARBA00004123"/>
    </source>
</evidence>
<dbReference type="GO" id="GO:0006629">
    <property type="term" value="P:lipid metabolic process"/>
    <property type="evidence" value="ECO:0007669"/>
    <property type="project" value="UniProtKB-KW"/>
</dbReference>
<keyword evidence="8" id="KW-0007">Acetylation</keyword>
<organism evidence="20 21">
    <name type="scientific">Neocallimastix californiae</name>
    <dbReference type="NCBI Taxonomy" id="1754190"/>
    <lineage>
        <taxon>Eukaryota</taxon>
        <taxon>Fungi</taxon>
        <taxon>Fungi incertae sedis</taxon>
        <taxon>Chytridiomycota</taxon>
        <taxon>Chytridiomycota incertae sedis</taxon>
        <taxon>Neocallimastigomycetes</taxon>
        <taxon>Neocallimastigales</taxon>
        <taxon>Neocallimastigaceae</taxon>
        <taxon>Neocallimastix</taxon>
    </lineage>
</organism>
<dbReference type="NCBIfam" id="TIGR00369">
    <property type="entry name" value="unchar_dom_1"/>
    <property type="match status" value="1"/>
</dbReference>
<dbReference type="InterPro" id="IPR006683">
    <property type="entry name" value="Thioestr_dom"/>
</dbReference>
<dbReference type="STRING" id="1754190.A0A1Y2ECF3"/>
<evidence type="ECO:0000256" key="4">
    <source>
        <dbReference type="ARBA" id="ARBA00004514"/>
    </source>
</evidence>
<evidence type="ECO:0000256" key="8">
    <source>
        <dbReference type="ARBA" id="ARBA00022990"/>
    </source>
</evidence>
<dbReference type="Proteomes" id="UP000193920">
    <property type="component" value="Unassembled WGS sequence"/>
</dbReference>
<dbReference type="AlphaFoldDB" id="A0A1Y2ECF3"/>
<reference evidence="20 21" key="1">
    <citation type="submission" date="2016-08" db="EMBL/GenBank/DDBJ databases">
        <title>A Parts List for Fungal Cellulosomes Revealed by Comparative Genomics.</title>
        <authorList>
            <consortium name="DOE Joint Genome Institute"/>
            <person name="Haitjema C.H."/>
            <person name="Gilmore S.P."/>
            <person name="Henske J.K."/>
            <person name="Solomon K.V."/>
            <person name="De Groot R."/>
            <person name="Kuo A."/>
            <person name="Mondo S.J."/>
            <person name="Salamov A.A."/>
            <person name="Labutti K."/>
            <person name="Zhao Z."/>
            <person name="Chiniquy J."/>
            <person name="Barry K."/>
            <person name="Brewer H.M."/>
            <person name="Purvine S.O."/>
            <person name="Wright A.T."/>
            <person name="Boxma B."/>
            <person name="Van Alen T."/>
            <person name="Hackstein J.H."/>
            <person name="Baker S.E."/>
            <person name="Grigoriev I.V."/>
            <person name="O'Malley M.A."/>
        </authorList>
    </citation>
    <scope>NUCLEOTIDE SEQUENCE [LARGE SCALE GENOMIC DNA]</scope>
    <source>
        <strain evidence="20 21">G1</strain>
    </source>
</reference>
<evidence type="ECO:0000256" key="5">
    <source>
        <dbReference type="ARBA" id="ARBA00008324"/>
    </source>
</evidence>
<dbReference type="InterPro" id="IPR039298">
    <property type="entry name" value="ACOT13"/>
</dbReference>
<dbReference type="PANTHER" id="PTHR21660">
    <property type="entry name" value="THIOESTERASE SUPERFAMILY MEMBER-RELATED"/>
    <property type="match status" value="1"/>
</dbReference>
<comment type="subunit">
    <text evidence="15">Homotetramer. Interacts with PCTP.</text>
</comment>
<sequence length="135" mass="15091">VKKCWNQYLISEGFDTNFRNLKIIEEESNKPGKVVMKFVVQKEHTNRHGGLHGGFISSLVDIVGSLSVSSFGEKYSKHVSADINVSFMRGAKIGDEVIVEAKCEKLGRSLAFTVVELYNSKTKNIIAEGRHTKFI</sequence>
<dbReference type="GO" id="GO:0005634">
    <property type="term" value="C:nucleus"/>
    <property type="evidence" value="ECO:0007669"/>
    <property type="project" value="UniProtKB-SubCell"/>
</dbReference>
<dbReference type="GO" id="GO:0005829">
    <property type="term" value="C:cytosol"/>
    <property type="evidence" value="ECO:0007669"/>
    <property type="project" value="UniProtKB-SubCell"/>
</dbReference>
<keyword evidence="12" id="KW-0539">Nucleus</keyword>
<gene>
    <name evidence="20" type="ORF">LY90DRAFT_341649</name>
</gene>
<evidence type="ECO:0000256" key="6">
    <source>
        <dbReference type="ARBA" id="ARBA00022490"/>
    </source>
</evidence>
<dbReference type="SUPFAM" id="SSF54637">
    <property type="entry name" value="Thioesterase/thiol ester dehydrase-isomerase"/>
    <property type="match status" value="1"/>
</dbReference>
<evidence type="ECO:0000256" key="9">
    <source>
        <dbReference type="ARBA" id="ARBA00023098"/>
    </source>
</evidence>
<dbReference type="InterPro" id="IPR029069">
    <property type="entry name" value="HotDog_dom_sf"/>
</dbReference>
<comment type="caution">
    <text evidence="20">The sequence shown here is derived from an EMBL/GenBank/DDBJ whole genome shotgun (WGS) entry which is preliminary data.</text>
</comment>
<evidence type="ECO:0000256" key="18">
    <source>
        <dbReference type="ARBA" id="ARBA00083956"/>
    </source>
</evidence>
<evidence type="ECO:0000256" key="17">
    <source>
        <dbReference type="ARBA" id="ARBA00081533"/>
    </source>
</evidence>
<keyword evidence="11" id="KW-0206">Cytoskeleton</keyword>
<evidence type="ECO:0000256" key="12">
    <source>
        <dbReference type="ARBA" id="ARBA00023242"/>
    </source>
</evidence>
<evidence type="ECO:0000256" key="13">
    <source>
        <dbReference type="ARBA" id="ARBA00052976"/>
    </source>
</evidence>
<dbReference type="GO" id="GO:0005739">
    <property type="term" value="C:mitochondrion"/>
    <property type="evidence" value="ECO:0007669"/>
    <property type="project" value="UniProtKB-SubCell"/>
</dbReference>
<dbReference type="FunFam" id="3.10.129.10:FF:000021">
    <property type="entry name" value="Acyl-coenzyme A thioesterase 13"/>
    <property type="match status" value="1"/>
</dbReference>
<dbReference type="CDD" id="cd03443">
    <property type="entry name" value="PaaI_thioesterase"/>
    <property type="match status" value="1"/>
</dbReference>
<name>A0A1Y2ECF3_9FUNG</name>
<protein>
    <recommendedName>
        <fullName evidence="16">Acyl-coenzyme A thioesterase 13</fullName>
    </recommendedName>
    <alternativeName>
        <fullName evidence="17">Hotdog-fold thioesterase superfamily member 2</fullName>
    </alternativeName>
    <alternativeName>
        <fullName evidence="18">Thioesterase superfamily member 2</fullName>
    </alternativeName>
</protein>
<keyword evidence="20" id="KW-0413">Isomerase</keyword>
<accession>A0A1Y2ECF3</accession>
<keyword evidence="10" id="KW-0496">Mitochondrion</keyword>
<keyword evidence="6" id="KW-0963">Cytoplasm</keyword>
<dbReference type="GO" id="GO:0016853">
    <property type="term" value="F:isomerase activity"/>
    <property type="evidence" value="ECO:0007669"/>
    <property type="project" value="UniProtKB-KW"/>
</dbReference>
<evidence type="ECO:0000256" key="14">
    <source>
        <dbReference type="ARBA" id="ARBA00058205"/>
    </source>
</evidence>
<keyword evidence="21" id="KW-1185">Reference proteome</keyword>
<evidence type="ECO:0000256" key="15">
    <source>
        <dbReference type="ARBA" id="ARBA00064709"/>
    </source>
</evidence>
<evidence type="ECO:0000256" key="7">
    <source>
        <dbReference type="ARBA" id="ARBA00022801"/>
    </source>
</evidence>
<feature type="domain" description="Thioesterase" evidence="19">
    <location>
        <begin position="48"/>
        <end position="123"/>
    </location>
</feature>
<dbReference type="OrthoDB" id="46529at2759"/>
<keyword evidence="9" id="KW-0443">Lipid metabolism</keyword>
<dbReference type="InterPro" id="IPR003736">
    <property type="entry name" value="PAAI_dom"/>
</dbReference>
<dbReference type="GO" id="GO:0047617">
    <property type="term" value="F:fatty acyl-CoA hydrolase activity"/>
    <property type="evidence" value="ECO:0007669"/>
    <property type="project" value="InterPro"/>
</dbReference>
<evidence type="ECO:0000256" key="2">
    <source>
        <dbReference type="ARBA" id="ARBA00004173"/>
    </source>
</evidence>
<evidence type="ECO:0000313" key="21">
    <source>
        <dbReference type="Proteomes" id="UP000193920"/>
    </source>
</evidence>
<evidence type="ECO:0000256" key="10">
    <source>
        <dbReference type="ARBA" id="ARBA00023128"/>
    </source>
</evidence>
<feature type="non-terminal residue" evidence="20">
    <location>
        <position position="1"/>
    </location>
</feature>
<dbReference type="GO" id="GO:0005819">
    <property type="term" value="C:spindle"/>
    <property type="evidence" value="ECO:0007669"/>
    <property type="project" value="UniProtKB-SubCell"/>
</dbReference>
<comment type="subcellular location">
    <subcellularLocation>
        <location evidence="3">Cytoplasm</location>
        <location evidence="3">Cytoskeleton</location>
        <location evidence="3">Spindle</location>
    </subcellularLocation>
    <subcellularLocation>
        <location evidence="4">Cytoplasm</location>
        <location evidence="4">Cytosol</location>
    </subcellularLocation>
    <subcellularLocation>
        <location evidence="2">Mitochondrion</location>
    </subcellularLocation>
    <subcellularLocation>
        <location evidence="1">Nucleus</location>
    </subcellularLocation>
</comment>
<comment type="catalytic activity">
    <reaction evidence="13">
        <text>a fatty acyl-CoA + H2O = a fatty acid + CoA + H(+)</text>
        <dbReference type="Rhea" id="RHEA:16781"/>
        <dbReference type="ChEBI" id="CHEBI:15377"/>
        <dbReference type="ChEBI" id="CHEBI:15378"/>
        <dbReference type="ChEBI" id="CHEBI:28868"/>
        <dbReference type="ChEBI" id="CHEBI:57287"/>
        <dbReference type="ChEBI" id="CHEBI:77636"/>
    </reaction>
    <physiologicalReaction direction="left-to-right" evidence="13">
        <dbReference type="Rhea" id="RHEA:16782"/>
    </physiologicalReaction>
</comment>
<comment type="function">
    <text evidence="14">Catalyzes the hydrolysis of acyl-CoAs into free fatty acids and coenzyme A (CoASH), regulating their respective intracellular levels. Has acyl-CoA thioesterase activity towards medium (C12) and long-chain (C18) fatty acyl-CoA substrates. Can also hydrolyze 3-hydroxyphenylacetyl-CoA and 3,4-dihydroxyphenylacetyl-CoA (in vitro). May play a role in controlling adaptive thermogenesis.</text>
</comment>
<proteinExistence type="inferred from homology"/>
<dbReference type="Pfam" id="PF03061">
    <property type="entry name" value="4HBT"/>
    <property type="match status" value="1"/>
</dbReference>